<evidence type="ECO:0000313" key="1">
    <source>
        <dbReference type="EMBL" id="KAK1423507.1"/>
    </source>
</evidence>
<gene>
    <name evidence="1" type="ORF">QVD17_18810</name>
</gene>
<name>A0AAD8KNI3_TARER</name>
<accession>A0AAD8KNI3</accession>
<comment type="caution">
    <text evidence="1">The sequence shown here is derived from an EMBL/GenBank/DDBJ whole genome shotgun (WGS) entry which is preliminary data.</text>
</comment>
<protein>
    <submittedName>
        <fullName evidence="1">Uncharacterized protein</fullName>
    </submittedName>
</protein>
<dbReference type="EMBL" id="JAUHHV010000005">
    <property type="protein sequence ID" value="KAK1423507.1"/>
    <property type="molecule type" value="Genomic_DNA"/>
</dbReference>
<reference evidence="1" key="1">
    <citation type="journal article" date="2023" name="bioRxiv">
        <title>Improved chromosome-level genome assembly for marigold (Tagetes erecta).</title>
        <authorList>
            <person name="Jiang F."/>
            <person name="Yuan L."/>
            <person name="Wang S."/>
            <person name="Wang H."/>
            <person name="Xu D."/>
            <person name="Wang A."/>
            <person name="Fan W."/>
        </authorList>
    </citation>
    <scope>NUCLEOTIDE SEQUENCE</scope>
    <source>
        <strain evidence="1">WSJ</strain>
        <tissue evidence="1">Leaf</tissue>
    </source>
</reference>
<dbReference type="AlphaFoldDB" id="A0AAD8KNI3"/>
<sequence length="82" mass="9809">MSPPYPSKRSSDVVEHTMESKLETKLNPKMNMKMQKRRFNWCVTDVALFEVLTSKIDWRNMVFQTIMCTRESSYDSFMCRQC</sequence>
<organism evidence="1 2">
    <name type="scientific">Tagetes erecta</name>
    <name type="common">African marigold</name>
    <dbReference type="NCBI Taxonomy" id="13708"/>
    <lineage>
        <taxon>Eukaryota</taxon>
        <taxon>Viridiplantae</taxon>
        <taxon>Streptophyta</taxon>
        <taxon>Embryophyta</taxon>
        <taxon>Tracheophyta</taxon>
        <taxon>Spermatophyta</taxon>
        <taxon>Magnoliopsida</taxon>
        <taxon>eudicotyledons</taxon>
        <taxon>Gunneridae</taxon>
        <taxon>Pentapetalae</taxon>
        <taxon>asterids</taxon>
        <taxon>campanulids</taxon>
        <taxon>Asterales</taxon>
        <taxon>Asteraceae</taxon>
        <taxon>Asteroideae</taxon>
        <taxon>Heliantheae alliance</taxon>
        <taxon>Tageteae</taxon>
        <taxon>Tagetes</taxon>
    </lineage>
</organism>
<dbReference type="Proteomes" id="UP001229421">
    <property type="component" value="Unassembled WGS sequence"/>
</dbReference>
<evidence type="ECO:0000313" key="2">
    <source>
        <dbReference type="Proteomes" id="UP001229421"/>
    </source>
</evidence>
<keyword evidence="2" id="KW-1185">Reference proteome</keyword>
<proteinExistence type="predicted"/>